<gene>
    <name evidence="2" type="ordered locus">swp_3970</name>
</gene>
<dbReference type="eggNOG" id="ENOG502ZMW5">
    <property type="taxonomic scope" value="Bacteria"/>
</dbReference>
<dbReference type="KEGG" id="swp:swp_3970"/>
<dbReference type="AlphaFoldDB" id="B8CSL4"/>
<dbReference type="Proteomes" id="UP000000753">
    <property type="component" value="Chromosome"/>
</dbReference>
<dbReference type="HOGENOM" id="CLU_1266176_0_0_6"/>
<evidence type="ECO:0000256" key="1">
    <source>
        <dbReference type="SAM" id="SignalP"/>
    </source>
</evidence>
<organism evidence="2 3">
    <name type="scientific">Shewanella piezotolerans (strain WP3 / JCM 13877)</name>
    <dbReference type="NCBI Taxonomy" id="225849"/>
    <lineage>
        <taxon>Bacteria</taxon>
        <taxon>Pseudomonadati</taxon>
        <taxon>Pseudomonadota</taxon>
        <taxon>Gammaproteobacteria</taxon>
        <taxon>Alteromonadales</taxon>
        <taxon>Shewanellaceae</taxon>
        <taxon>Shewanella</taxon>
    </lineage>
</organism>
<evidence type="ECO:0000313" key="2">
    <source>
        <dbReference type="EMBL" id="ACJ30640.1"/>
    </source>
</evidence>
<feature type="chain" id="PRO_5002870363" evidence="1">
    <location>
        <begin position="19"/>
        <end position="218"/>
    </location>
</feature>
<keyword evidence="1" id="KW-0732">Signal</keyword>
<sequence length="218" mass="24966">MKFTIIVFLVLLSLPAFAGKYSGCEDPQYKAYVAKRLAFYEKSYKEHYDKALNELDDSPYENMGLSEKRRFLNSNIVLSARFDSKEVALKNINRIELIQEDMPFYIKSGDIPHLVNIARGWIALNEGDEEAAIGYLLDSTNTNGSPVLGSFGPDKTLIRVLYQQGHNDAVLEYLKSSELFWNTESAKSYIEVWRKMIKNNCAIQFQFYDTTSIKELGL</sequence>
<proteinExistence type="predicted"/>
<reference evidence="2 3" key="1">
    <citation type="journal article" date="2008" name="PLoS ONE">
        <title>Environmental adaptation: genomic analysis of the piezotolerant and psychrotolerant deep-sea iron reducing bacterium Shewanella piezotolerans WP3.</title>
        <authorList>
            <person name="Wang F."/>
            <person name="Wang J."/>
            <person name="Jian H."/>
            <person name="Zhang B."/>
            <person name="Li S."/>
            <person name="Wang F."/>
            <person name="Zeng X."/>
            <person name="Gao L."/>
            <person name="Bartlett D.H."/>
            <person name="Yu J."/>
            <person name="Hu S."/>
            <person name="Xiao X."/>
        </authorList>
    </citation>
    <scope>NUCLEOTIDE SEQUENCE [LARGE SCALE GENOMIC DNA]</scope>
    <source>
        <strain evidence="3">WP3 / JCM 13877</strain>
    </source>
</reference>
<accession>B8CSL4</accession>
<dbReference type="OrthoDB" id="6321248at2"/>
<dbReference type="RefSeq" id="WP_020913981.1">
    <property type="nucleotide sequence ID" value="NC_011566.1"/>
</dbReference>
<dbReference type="EMBL" id="CP000472">
    <property type="protein sequence ID" value="ACJ30640.1"/>
    <property type="molecule type" value="Genomic_DNA"/>
</dbReference>
<keyword evidence="3" id="KW-1185">Reference proteome</keyword>
<evidence type="ECO:0000313" key="3">
    <source>
        <dbReference type="Proteomes" id="UP000000753"/>
    </source>
</evidence>
<feature type="signal peptide" evidence="1">
    <location>
        <begin position="1"/>
        <end position="18"/>
    </location>
</feature>
<name>B8CSL4_SHEPW</name>
<protein>
    <submittedName>
        <fullName evidence="2">Uncharacterized protein</fullName>
    </submittedName>
</protein>